<keyword evidence="10" id="KW-0472">Membrane</keyword>
<proteinExistence type="predicted"/>
<dbReference type="CDD" id="cd00082">
    <property type="entry name" value="HisKA"/>
    <property type="match status" value="1"/>
</dbReference>
<dbReference type="PRINTS" id="PR00344">
    <property type="entry name" value="BCTRLSENSOR"/>
</dbReference>
<dbReference type="EMBL" id="CP019980">
    <property type="protein sequence ID" value="AVK98727.1"/>
    <property type="molecule type" value="Genomic_DNA"/>
</dbReference>
<evidence type="ECO:0000313" key="14">
    <source>
        <dbReference type="Proteomes" id="UP000238825"/>
    </source>
</evidence>
<evidence type="ECO:0000313" key="15">
    <source>
        <dbReference type="Proteomes" id="UP000255295"/>
    </source>
</evidence>
<dbReference type="InterPro" id="IPR004358">
    <property type="entry name" value="Sig_transdc_His_kin-like_C"/>
</dbReference>
<dbReference type="SUPFAM" id="SSF47384">
    <property type="entry name" value="Homodimeric domain of signal transducing histidine kinase"/>
    <property type="match status" value="1"/>
</dbReference>
<dbReference type="InterPro" id="IPR003661">
    <property type="entry name" value="HisK_dim/P_dom"/>
</dbReference>
<dbReference type="SMART" id="SM00388">
    <property type="entry name" value="HisKA"/>
    <property type="match status" value="1"/>
</dbReference>
<dbReference type="SMART" id="SM00387">
    <property type="entry name" value="HATPase_c"/>
    <property type="match status" value="1"/>
</dbReference>
<evidence type="ECO:0000256" key="4">
    <source>
        <dbReference type="ARBA" id="ARBA00022553"/>
    </source>
</evidence>
<dbReference type="PROSITE" id="PS50109">
    <property type="entry name" value="HIS_KIN"/>
    <property type="match status" value="1"/>
</dbReference>
<reference evidence="13 15" key="2">
    <citation type="submission" date="2018-06" db="EMBL/GenBank/DDBJ databases">
        <authorList>
            <consortium name="Pathogen Informatics"/>
            <person name="Doyle S."/>
        </authorList>
    </citation>
    <scope>NUCLEOTIDE SEQUENCE [LARGE SCALE GENOMIC DNA]</scope>
    <source>
        <strain evidence="13 15">NCTC10338</strain>
    </source>
</reference>
<keyword evidence="7 12" id="KW-0418">Kinase</keyword>
<dbReference type="AlphaFoldDB" id="A0A2S0K5S1"/>
<comment type="subcellular location">
    <subcellularLocation>
        <location evidence="2">Membrane</location>
    </subcellularLocation>
</comment>
<evidence type="ECO:0000256" key="6">
    <source>
        <dbReference type="ARBA" id="ARBA00022741"/>
    </source>
</evidence>
<dbReference type="InterPro" id="IPR003594">
    <property type="entry name" value="HATPase_dom"/>
</dbReference>
<dbReference type="GO" id="GO:0005886">
    <property type="term" value="C:plasma membrane"/>
    <property type="evidence" value="ECO:0007669"/>
    <property type="project" value="TreeGrafter"/>
</dbReference>
<dbReference type="EMBL" id="UFSZ01000001">
    <property type="protein sequence ID" value="SUV15277.1"/>
    <property type="molecule type" value="Genomic_DNA"/>
</dbReference>
<dbReference type="GO" id="GO:0016036">
    <property type="term" value="P:cellular response to phosphate starvation"/>
    <property type="evidence" value="ECO:0007669"/>
    <property type="project" value="TreeGrafter"/>
</dbReference>
<dbReference type="InterPro" id="IPR036890">
    <property type="entry name" value="HATPase_C_sf"/>
</dbReference>
<organism evidence="12 14">
    <name type="scientific">Lysinibacillus sphaericus</name>
    <name type="common">Bacillus sphaericus</name>
    <dbReference type="NCBI Taxonomy" id="1421"/>
    <lineage>
        <taxon>Bacteria</taxon>
        <taxon>Bacillati</taxon>
        <taxon>Bacillota</taxon>
        <taxon>Bacilli</taxon>
        <taxon>Bacillales</taxon>
        <taxon>Bacillaceae</taxon>
        <taxon>Lysinibacillus</taxon>
    </lineage>
</organism>
<reference evidence="12 14" key="1">
    <citation type="submission" date="2017-03" db="EMBL/GenBank/DDBJ databases">
        <title>The whole genome sequencing and assembly of Lysinibacillus sphaericus DSM 28T strain.</title>
        <authorList>
            <person name="Lee Y.-J."/>
            <person name="Yi H."/>
            <person name="Bahn Y.-S."/>
            <person name="Kim J.F."/>
            <person name="Lee D.-W."/>
        </authorList>
    </citation>
    <scope>NUCLEOTIDE SEQUENCE [LARGE SCALE GENOMIC DNA]</scope>
    <source>
        <strain evidence="12 14">DSM 28</strain>
    </source>
</reference>
<evidence type="ECO:0000256" key="2">
    <source>
        <dbReference type="ARBA" id="ARBA00004370"/>
    </source>
</evidence>
<comment type="catalytic activity">
    <reaction evidence="1">
        <text>ATP + protein L-histidine = ADP + protein N-phospho-L-histidine.</text>
        <dbReference type="EC" id="2.7.13.3"/>
    </reaction>
</comment>
<dbReference type="SUPFAM" id="SSF55874">
    <property type="entry name" value="ATPase domain of HSP90 chaperone/DNA topoisomerase II/histidine kinase"/>
    <property type="match status" value="1"/>
</dbReference>
<feature type="transmembrane region" description="Helical" evidence="10">
    <location>
        <begin position="236"/>
        <end position="258"/>
    </location>
</feature>
<evidence type="ECO:0000313" key="12">
    <source>
        <dbReference type="EMBL" id="AVK98727.1"/>
    </source>
</evidence>
<keyword evidence="4" id="KW-0597">Phosphoprotein</keyword>
<feature type="transmembrane region" description="Helical" evidence="10">
    <location>
        <begin position="12"/>
        <end position="37"/>
    </location>
</feature>
<dbReference type="InterPro" id="IPR036097">
    <property type="entry name" value="HisK_dim/P_sf"/>
</dbReference>
<gene>
    <name evidence="13" type="primary">phoR_2</name>
    <name evidence="12" type="ORF">LS41612_21580</name>
    <name evidence="13" type="ORF">NCTC10338_00341</name>
</gene>
<evidence type="ECO:0000256" key="10">
    <source>
        <dbReference type="SAM" id="Phobius"/>
    </source>
</evidence>
<dbReference type="Proteomes" id="UP000238825">
    <property type="component" value="Chromosome"/>
</dbReference>
<evidence type="ECO:0000256" key="7">
    <source>
        <dbReference type="ARBA" id="ARBA00022777"/>
    </source>
</evidence>
<keyword evidence="6" id="KW-0547">Nucleotide-binding</keyword>
<dbReference type="EC" id="2.7.13.3" evidence="3"/>
<evidence type="ECO:0000256" key="5">
    <source>
        <dbReference type="ARBA" id="ARBA00022679"/>
    </source>
</evidence>
<sequence>MKPAGKLSLRFVSYFIIFYLLIILGFIISLVVFGLFINERVGDNIHTMSSFEIEDNAIVKNGKSVKIADFLEKRAEENVGQLYLLNNAMEIVDYTGDSCELCSMTDREIMALKRPGMHTWEIPKYYLLFLPTSPLQPMFNEVLQVIREKKEFPSELLERLQANQIAIEIYNERWNRVKVIGEHYKKLHKPQLLDEKYDIFEQAELRQSTSLEDGSTLIVRMPNPSYKPFEEPFNKAMILFVSIFFGGHSILLVGIILLSMSISRQFVRPLVYVISRIERLTQFDYREVSDNKIHHQKTGKLKRKFKLFQPVDESLNHLSERLASNERQIQQSEQLREEWITGLSHDLKTPLSSIYGYSTMLASEEYEWTKEEMRIFANTMREKANYMDLLIQDLTYSYQLKNKAIQLEKVSLALATWLPQFADEQVSIKVYGDVMLEADELLLKRILDNLITNAKKYTPEGTKVLVEAQNIDKGIKLTITDQGPGIPQDELDNLFERYYRGTNTTDDATGTGLGLAITKQLIDLHNGTICVHSDNNGTIFELKFLEKLPLC</sequence>
<evidence type="ECO:0000313" key="13">
    <source>
        <dbReference type="EMBL" id="SUV15277.1"/>
    </source>
</evidence>
<accession>A0A2S0K5S1</accession>
<dbReference type="GO" id="GO:0005524">
    <property type="term" value="F:ATP binding"/>
    <property type="evidence" value="ECO:0007669"/>
    <property type="project" value="UniProtKB-KW"/>
</dbReference>
<dbReference type="GeneID" id="48278797"/>
<dbReference type="RefSeq" id="WP_024360854.1">
    <property type="nucleotide sequence ID" value="NZ_BJNS01000028.1"/>
</dbReference>
<evidence type="ECO:0000256" key="8">
    <source>
        <dbReference type="ARBA" id="ARBA00022840"/>
    </source>
</evidence>
<evidence type="ECO:0000259" key="11">
    <source>
        <dbReference type="PROSITE" id="PS50109"/>
    </source>
</evidence>
<keyword evidence="10" id="KW-0812">Transmembrane</keyword>
<evidence type="ECO:0000256" key="3">
    <source>
        <dbReference type="ARBA" id="ARBA00012438"/>
    </source>
</evidence>
<dbReference type="PANTHER" id="PTHR45453:SF1">
    <property type="entry name" value="PHOSPHATE REGULON SENSOR PROTEIN PHOR"/>
    <property type="match status" value="1"/>
</dbReference>
<dbReference type="PANTHER" id="PTHR45453">
    <property type="entry name" value="PHOSPHATE REGULON SENSOR PROTEIN PHOR"/>
    <property type="match status" value="1"/>
</dbReference>
<keyword evidence="10" id="KW-1133">Transmembrane helix</keyword>
<feature type="domain" description="Histidine kinase" evidence="11">
    <location>
        <begin position="342"/>
        <end position="548"/>
    </location>
</feature>
<keyword evidence="5 13" id="KW-0808">Transferase</keyword>
<keyword evidence="8" id="KW-0067">ATP-binding</keyword>
<evidence type="ECO:0000256" key="1">
    <source>
        <dbReference type="ARBA" id="ARBA00000085"/>
    </source>
</evidence>
<dbReference type="Gene3D" id="1.10.287.130">
    <property type="match status" value="1"/>
</dbReference>
<dbReference type="Pfam" id="PF02518">
    <property type="entry name" value="HATPase_c"/>
    <property type="match status" value="1"/>
</dbReference>
<dbReference type="Pfam" id="PF00512">
    <property type="entry name" value="HisKA"/>
    <property type="match status" value="1"/>
</dbReference>
<dbReference type="CDD" id="cd00075">
    <property type="entry name" value="HATPase"/>
    <property type="match status" value="1"/>
</dbReference>
<evidence type="ECO:0000256" key="9">
    <source>
        <dbReference type="ARBA" id="ARBA00023012"/>
    </source>
</evidence>
<dbReference type="Proteomes" id="UP000255295">
    <property type="component" value="Unassembled WGS sequence"/>
</dbReference>
<dbReference type="InterPro" id="IPR005467">
    <property type="entry name" value="His_kinase_dom"/>
</dbReference>
<dbReference type="GO" id="GO:0000155">
    <property type="term" value="F:phosphorelay sensor kinase activity"/>
    <property type="evidence" value="ECO:0007669"/>
    <property type="project" value="InterPro"/>
</dbReference>
<name>A0A2S0K5S1_LYSSH</name>
<dbReference type="InterPro" id="IPR050351">
    <property type="entry name" value="BphY/WalK/GraS-like"/>
</dbReference>
<protein>
    <recommendedName>
        <fullName evidence="3">histidine kinase</fullName>
        <ecNumber evidence="3">2.7.13.3</ecNumber>
    </recommendedName>
</protein>
<dbReference type="GO" id="GO:0004721">
    <property type="term" value="F:phosphoprotein phosphatase activity"/>
    <property type="evidence" value="ECO:0007669"/>
    <property type="project" value="TreeGrafter"/>
</dbReference>
<keyword evidence="9" id="KW-0902">Two-component regulatory system</keyword>
<dbReference type="Gene3D" id="3.30.565.10">
    <property type="entry name" value="Histidine kinase-like ATPase, C-terminal domain"/>
    <property type="match status" value="1"/>
</dbReference>